<dbReference type="InterPro" id="IPR013642">
    <property type="entry name" value="CLCA_N"/>
</dbReference>
<protein>
    <submittedName>
        <fullName evidence="4">Calcium-activated chloride channel regulator 1-like</fullName>
    </submittedName>
</protein>
<name>A0ABM0LYV0_SACKO</name>
<evidence type="ECO:0000256" key="1">
    <source>
        <dbReference type="SAM" id="Phobius"/>
    </source>
</evidence>
<dbReference type="InterPro" id="IPR036465">
    <property type="entry name" value="vWFA_dom_sf"/>
</dbReference>
<proteinExistence type="predicted"/>
<organism evidence="3 4">
    <name type="scientific">Saccoglossus kowalevskii</name>
    <name type="common">Acorn worm</name>
    <dbReference type="NCBI Taxonomy" id="10224"/>
    <lineage>
        <taxon>Eukaryota</taxon>
        <taxon>Metazoa</taxon>
        <taxon>Hemichordata</taxon>
        <taxon>Enteropneusta</taxon>
        <taxon>Harrimaniidae</taxon>
        <taxon>Saccoglossus</taxon>
    </lineage>
</organism>
<dbReference type="GeneID" id="100367708"/>
<dbReference type="Pfam" id="PF08434">
    <property type="entry name" value="CLCA"/>
    <property type="match status" value="1"/>
</dbReference>
<feature type="domain" description="Calcium-activated chloride channel N-terminal" evidence="2">
    <location>
        <begin position="1"/>
        <end position="234"/>
    </location>
</feature>
<dbReference type="SUPFAM" id="SSF53300">
    <property type="entry name" value="vWA-like"/>
    <property type="match status" value="1"/>
</dbReference>
<keyword evidence="1" id="KW-0812">Transmembrane</keyword>
<keyword evidence="1" id="KW-1133">Transmembrane helix</keyword>
<dbReference type="InterPro" id="IPR051266">
    <property type="entry name" value="CLCR"/>
</dbReference>
<accession>A0ABM0LYV0</accession>
<dbReference type="InterPro" id="IPR013783">
    <property type="entry name" value="Ig-like_fold"/>
</dbReference>
<dbReference type="PANTHER" id="PTHR10579">
    <property type="entry name" value="CALCIUM-ACTIVATED CHLORIDE CHANNEL REGULATOR"/>
    <property type="match status" value="1"/>
</dbReference>
<keyword evidence="3" id="KW-1185">Reference proteome</keyword>
<keyword evidence="1" id="KW-0472">Membrane</keyword>
<evidence type="ECO:0000313" key="3">
    <source>
        <dbReference type="Proteomes" id="UP000694865"/>
    </source>
</evidence>
<dbReference type="RefSeq" id="XP_006812941.1">
    <property type="nucleotide sequence ID" value="XM_006812878.1"/>
</dbReference>
<reference evidence="4" key="1">
    <citation type="submission" date="2025-08" db="UniProtKB">
        <authorList>
            <consortium name="RefSeq"/>
        </authorList>
    </citation>
    <scope>IDENTIFICATION</scope>
    <source>
        <tissue evidence="4">Testes</tissue>
    </source>
</reference>
<dbReference type="PANTHER" id="PTHR10579:SF172">
    <property type="entry name" value="CALCIUM-ACTIVATED CHLORIDE CHANNEL REGULATOR 4 PRECURSOR-RELATED"/>
    <property type="match status" value="1"/>
</dbReference>
<dbReference type="Proteomes" id="UP000694865">
    <property type="component" value="Unplaced"/>
</dbReference>
<sequence>MYQASRQYTHFHDVTILVPSTWSDNSAYLTATWETYDLGNILVDEMNPEWWHNPYTKQTLPCGKPGEYTHLTPKWITDVDFSTYFWGESAKVIVHEWGHLRWGVFDEYPTSTDETFYFDENGRTEPTRCSESVTGVSLDSSKGWTKCNTDPDSGVLPEPTCLFYPSEENNPAKASYLYAQYLEGVVDFCHDDPDKDPNARHNQIANNQQNKQCGHRSSWEVMREHADFAENTPLDDVDTLPLFKVVIARDIRSVLVMDISGSMFVVLDDSSEGTEGGRLFLISDGMENYAPLIKDVIGNISDSGIIIDTLALGDEADPQLATLSAKTGGRSYYYSESSKTTALHDSFTSSFTHREATNTATLVQVSSEVLSVPASGTIEGSVHIDSTVGLETKFHFFMREFSTPNDAVTVELTSPSGDVVINKDSIEYNYERRTKTITIRLKGIAKVGAWVYAIRNADKQDRPVEISVESKAIDMTKGPIQLTSIIDFPIIVETPAKTAVYAELSQGHLPVLYANVVATIERPGSKERCNFTTTRQRWRYSVKIQANNSNAHTAIQTFSQQSGAMATNNTMLFTRSASYTPVGNFDRTDSAGVIQLGDHVVIGKRYLKTDHFPPSRIANLRISSYAVVNEVQLSWTSPGDDLDQGTAAYYDLRMSTSFSELLTDFYSAIKVTDVNLTDGTLLSPLLSGNLQTVTLYIHQASQDYNLSYYLAIIAVDNNGQHAELSNIVSVSATMVALGQTTTATTMMVSYNDIELYFVAAFFIFTIMAVVIRVAVKQRSKKQTKKYV</sequence>
<dbReference type="Gene3D" id="3.40.50.410">
    <property type="entry name" value="von Willebrand factor, type A domain"/>
    <property type="match status" value="1"/>
</dbReference>
<gene>
    <name evidence="4" type="primary">LOC100367708</name>
</gene>
<dbReference type="Gene3D" id="2.60.40.10">
    <property type="entry name" value="Immunoglobulins"/>
    <property type="match status" value="1"/>
</dbReference>
<evidence type="ECO:0000259" key="2">
    <source>
        <dbReference type="Pfam" id="PF08434"/>
    </source>
</evidence>
<feature type="transmembrane region" description="Helical" evidence="1">
    <location>
        <begin position="755"/>
        <end position="775"/>
    </location>
</feature>
<evidence type="ECO:0000313" key="4">
    <source>
        <dbReference type="RefSeq" id="XP_006812941.1"/>
    </source>
</evidence>